<reference evidence="8" key="1">
    <citation type="journal article" date="2015" name="Nat. Genet.">
        <title>The genome and transcriptome of the zoonotic hookworm Ancylostoma ceylanicum identify infection-specific gene families.</title>
        <authorList>
            <person name="Schwarz E.M."/>
            <person name="Hu Y."/>
            <person name="Antoshechkin I."/>
            <person name="Miller M.M."/>
            <person name="Sternberg P.W."/>
            <person name="Aroian R.V."/>
        </authorList>
    </citation>
    <scope>NUCLEOTIDE SEQUENCE</scope>
    <source>
        <strain evidence="8">HY135</strain>
    </source>
</reference>
<evidence type="ECO:0000256" key="6">
    <source>
        <dbReference type="ARBA" id="ARBA00047475"/>
    </source>
</evidence>
<comment type="catalytic activity">
    <reaction evidence="6">
        <text>glucuronate acceptor + UDP-alpha-D-glucuronate = acceptor beta-D-glucuronoside + UDP + H(+)</text>
        <dbReference type="Rhea" id="RHEA:21032"/>
        <dbReference type="ChEBI" id="CHEBI:15378"/>
        <dbReference type="ChEBI" id="CHEBI:58052"/>
        <dbReference type="ChEBI" id="CHEBI:58223"/>
        <dbReference type="ChEBI" id="CHEBI:132367"/>
        <dbReference type="ChEBI" id="CHEBI:132368"/>
        <dbReference type="EC" id="2.4.1.17"/>
    </reaction>
</comment>
<accession>A0A016W579</accession>
<dbReference type="GO" id="GO:0015020">
    <property type="term" value="F:glucuronosyltransferase activity"/>
    <property type="evidence" value="ECO:0007669"/>
    <property type="project" value="UniProtKB-EC"/>
</dbReference>
<feature type="non-terminal residue" evidence="7">
    <location>
        <position position="1"/>
    </location>
</feature>
<keyword evidence="5" id="KW-0732">Signal</keyword>
<comment type="similarity">
    <text evidence="1">Belongs to the UDP-glycosyltransferase family.</text>
</comment>
<evidence type="ECO:0000256" key="4">
    <source>
        <dbReference type="ARBA" id="ARBA00022679"/>
    </source>
</evidence>
<organism evidence="7 8">
    <name type="scientific">Ancylostoma ceylanicum</name>
    <dbReference type="NCBI Taxonomy" id="53326"/>
    <lineage>
        <taxon>Eukaryota</taxon>
        <taxon>Metazoa</taxon>
        <taxon>Ecdysozoa</taxon>
        <taxon>Nematoda</taxon>
        <taxon>Chromadorea</taxon>
        <taxon>Rhabditida</taxon>
        <taxon>Rhabditina</taxon>
        <taxon>Rhabditomorpha</taxon>
        <taxon>Strongyloidea</taxon>
        <taxon>Ancylostomatidae</taxon>
        <taxon>Ancylostomatinae</taxon>
        <taxon>Ancylostoma</taxon>
    </lineage>
</organism>
<evidence type="ECO:0000256" key="3">
    <source>
        <dbReference type="ARBA" id="ARBA00022676"/>
    </source>
</evidence>
<sequence>VITIPLFADQLRNARMMEYRGMGVVIDKDDVTTSRLTTAINEILKPR</sequence>
<proteinExistence type="inferred from homology"/>
<keyword evidence="4" id="KW-0808">Transferase</keyword>
<dbReference type="AlphaFoldDB" id="A0A016W579"/>
<dbReference type="EMBL" id="JARK01001109">
    <property type="protein sequence ID" value="EYC34746.1"/>
    <property type="molecule type" value="Genomic_DNA"/>
</dbReference>
<dbReference type="Proteomes" id="UP000024635">
    <property type="component" value="Unassembled WGS sequence"/>
</dbReference>
<keyword evidence="8" id="KW-1185">Reference proteome</keyword>
<dbReference type="PANTHER" id="PTHR48043">
    <property type="entry name" value="EG:EG0003.4 PROTEIN-RELATED"/>
    <property type="match status" value="1"/>
</dbReference>
<dbReference type="Pfam" id="PF00201">
    <property type="entry name" value="UDPGT"/>
    <property type="match status" value="1"/>
</dbReference>
<dbReference type="PANTHER" id="PTHR48043:SF145">
    <property type="entry name" value="FI06409P-RELATED"/>
    <property type="match status" value="1"/>
</dbReference>
<dbReference type="OrthoDB" id="5850162at2759"/>
<keyword evidence="3" id="KW-0328">Glycosyltransferase</keyword>
<evidence type="ECO:0000256" key="2">
    <source>
        <dbReference type="ARBA" id="ARBA00012544"/>
    </source>
</evidence>
<dbReference type="InterPro" id="IPR050271">
    <property type="entry name" value="UDP-glycosyltransferase"/>
</dbReference>
<evidence type="ECO:0000313" key="8">
    <source>
        <dbReference type="Proteomes" id="UP000024635"/>
    </source>
</evidence>
<dbReference type="EC" id="2.4.1.17" evidence="2"/>
<name>A0A016W579_9BILA</name>
<protein>
    <recommendedName>
        <fullName evidence="2">glucuronosyltransferase</fullName>
        <ecNumber evidence="2">2.4.1.17</ecNumber>
    </recommendedName>
</protein>
<dbReference type="SUPFAM" id="SSF53756">
    <property type="entry name" value="UDP-Glycosyltransferase/glycogen phosphorylase"/>
    <property type="match status" value="1"/>
</dbReference>
<dbReference type="Gene3D" id="3.40.50.2000">
    <property type="entry name" value="Glycogen Phosphorylase B"/>
    <property type="match status" value="1"/>
</dbReference>
<evidence type="ECO:0000256" key="5">
    <source>
        <dbReference type="ARBA" id="ARBA00022729"/>
    </source>
</evidence>
<dbReference type="STRING" id="53326.A0A016W579"/>
<gene>
    <name evidence="7" type="primary">Acey_s1510.g3904</name>
    <name evidence="7" type="ORF">Y032_1510g3904</name>
</gene>
<dbReference type="InterPro" id="IPR002213">
    <property type="entry name" value="UDP_glucos_trans"/>
</dbReference>
<evidence type="ECO:0000256" key="1">
    <source>
        <dbReference type="ARBA" id="ARBA00009995"/>
    </source>
</evidence>
<comment type="caution">
    <text evidence="7">The sequence shown here is derived from an EMBL/GenBank/DDBJ whole genome shotgun (WGS) entry which is preliminary data.</text>
</comment>
<evidence type="ECO:0000313" key="7">
    <source>
        <dbReference type="EMBL" id="EYC34746.1"/>
    </source>
</evidence>